<evidence type="ECO:0000259" key="1">
    <source>
        <dbReference type="Pfam" id="PF00149"/>
    </source>
</evidence>
<dbReference type="InterPro" id="IPR004843">
    <property type="entry name" value="Calcineurin-like_PHP"/>
</dbReference>
<dbReference type="SUPFAM" id="SSF56300">
    <property type="entry name" value="Metallo-dependent phosphatases"/>
    <property type="match status" value="1"/>
</dbReference>
<comment type="caution">
    <text evidence="2">The sequence shown here is derived from an EMBL/GenBank/DDBJ whole genome shotgun (WGS) entry which is preliminary data.</text>
</comment>
<dbReference type="Proteomes" id="UP001548189">
    <property type="component" value="Unassembled WGS sequence"/>
</dbReference>
<keyword evidence="3" id="KW-1185">Reference proteome</keyword>
<dbReference type="Pfam" id="PF00149">
    <property type="entry name" value="Metallophos"/>
    <property type="match status" value="1"/>
</dbReference>
<protein>
    <submittedName>
        <fullName evidence="2">Metallophosphoesterase</fullName>
    </submittedName>
</protein>
<name>A0ABV2BUW7_9GAMM</name>
<evidence type="ECO:0000313" key="3">
    <source>
        <dbReference type="Proteomes" id="UP001548189"/>
    </source>
</evidence>
<dbReference type="RefSeq" id="WP_353896305.1">
    <property type="nucleotide sequence ID" value="NZ_JBEVCJ010000012.1"/>
</dbReference>
<feature type="domain" description="Calcineurin-like phosphoesterase" evidence="1">
    <location>
        <begin position="16"/>
        <end position="202"/>
    </location>
</feature>
<evidence type="ECO:0000313" key="2">
    <source>
        <dbReference type="EMBL" id="MET1255721.1"/>
    </source>
</evidence>
<sequence>MLFKSYLKNTNGRDFICADIHGHFSLLESQLKGIGFDVATDRLFCLGDLIDRGLESRLALDYLAKPWFYSVQGNHERMLMNVYQDPSSSLSTQWYYWGGDWAKHFSQSQLGTYASVFNQLPVAIELELANGQKVGLVHAELPDICDWNIVRQKLRTLPSHHAETDHMVSDMLWLKQQAYYFGENLSLVKSVKNIDHVFHGHTIMPEYLQIANRTFMDLGPYKTGRIGLIEPLEYLQQIS</sequence>
<dbReference type="EMBL" id="JBEVCJ010000012">
    <property type="protein sequence ID" value="MET1255721.1"/>
    <property type="molecule type" value="Genomic_DNA"/>
</dbReference>
<reference evidence="2 3" key="1">
    <citation type="submission" date="2024-06" db="EMBL/GenBank/DDBJ databases">
        <authorList>
            <person name="Li F."/>
        </authorList>
    </citation>
    <scope>NUCLEOTIDE SEQUENCE [LARGE SCALE GENOMIC DNA]</scope>
    <source>
        <strain evidence="2 3">GXAS 311</strain>
    </source>
</reference>
<dbReference type="Gene3D" id="3.60.21.10">
    <property type="match status" value="1"/>
</dbReference>
<dbReference type="PANTHER" id="PTHR42850:SF4">
    <property type="entry name" value="ZINC-DEPENDENT ENDOPOLYPHOSPHATASE"/>
    <property type="match status" value="1"/>
</dbReference>
<dbReference type="InterPro" id="IPR029052">
    <property type="entry name" value="Metallo-depent_PP-like"/>
</dbReference>
<proteinExistence type="predicted"/>
<accession>A0ABV2BUW7</accession>
<gene>
    <name evidence="2" type="ORF">ABVT43_11340</name>
</gene>
<dbReference type="InterPro" id="IPR050126">
    <property type="entry name" value="Ap4A_hydrolase"/>
</dbReference>
<dbReference type="PANTHER" id="PTHR42850">
    <property type="entry name" value="METALLOPHOSPHOESTERASE"/>
    <property type="match status" value="1"/>
</dbReference>
<organism evidence="2 3">
    <name type="scientific">Aliikangiella maris</name>
    <dbReference type="NCBI Taxonomy" id="3162458"/>
    <lineage>
        <taxon>Bacteria</taxon>
        <taxon>Pseudomonadati</taxon>
        <taxon>Pseudomonadota</taxon>
        <taxon>Gammaproteobacteria</taxon>
        <taxon>Oceanospirillales</taxon>
        <taxon>Pleioneaceae</taxon>
        <taxon>Aliikangiella</taxon>
    </lineage>
</organism>